<evidence type="ECO:0000313" key="5">
    <source>
        <dbReference type="EMBL" id="GFS49971.1"/>
    </source>
</evidence>
<accession>A0A8X6MGG5</accession>
<dbReference type="Proteomes" id="UP000887013">
    <property type="component" value="Unassembled WGS sequence"/>
</dbReference>
<dbReference type="AlphaFoldDB" id="A0A8X6MGG5"/>
<reference evidence="5" key="1">
    <citation type="submission" date="2020-08" db="EMBL/GenBank/DDBJ databases">
        <title>Multicomponent nature underlies the extraordinary mechanical properties of spider dragline silk.</title>
        <authorList>
            <person name="Kono N."/>
            <person name="Nakamura H."/>
            <person name="Mori M."/>
            <person name="Yoshida Y."/>
            <person name="Ohtoshi R."/>
            <person name="Malay A.D."/>
            <person name="Moran D.A.P."/>
            <person name="Tomita M."/>
            <person name="Numata K."/>
            <person name="Arakawa K."/>
        </authorList>
    </citation>
    <scope>NUCLEOTIDE SEQUENCE</scope>
</reference>
<comment type="subcellular location">
    <subcellularLocation>
        <location evidence="1">Nucleus</location>
    </subcellularLocation>
</comment>
<dbReference type="InterPro" id="IPR012916">
    <property type="entry name" value="RED_N"/>
</dbReference>
<sequence length="371" mass="42216">MGVRLAEDKKKRVEEKNKNRGTGRKTDQKEERKREERKIEIKQLGKAYFNSSVGEKPKKRGTPCHELAEMMPRTGVVRISPKITSYKRKGHTTRFCSSRIPRKREPSRTAHGNTVMAAKLSGSQDFPVLTGKISVPVVATTNVTELLTTWVKIGHQKIRGIIVFGAQISVIREEFTRDVKYEGNGLIEIVSTFREKEEAPLRIFEVSIEDGAERYVTVPCAVSKKLASDKLLSTAAYEALRENEQVYGHESHSDDETVLFASEEETEDPSVSTKALVELSIESVAPDAKSGLDTEEQRRQMIKEFKFLAGVMEHTHLVKDLDYALLQKVYNENNCKEKKEEELESLFLKHKDKGKGEEIQFKTILEQLEQF</sequence>
<evidence type="ECO:0000256" key="3">
    <source>
        <dbReference type="SAM" id="MobiDB-lite"/>
    </source>
</evidence>
<evidence type="ECO:0000313" key="6">
    <source>
        <dbReference type="Proteomes" id="UP000887013"/>
    </source>
</evidence>
<dbReference type="EMBL" id="BMAW01045417">
    <property type="protein sequence ID" value="GFS49971.1"/>
    <property type="molecule type" value="Genomic_DNA"/>
</dbReference>
<keyword evidence="6" id="KW-1185">Reference proteome</keyword>
<feature type="domain" description="RED-like N-terminal" evidence="4">
    <location>
        <begin position="278"/>
        <end position="354"/>
    </location>
</feature>
<dbReference type="Pfam" id="PF07808">
    <property type="entry name" value="RED_N"/>
    <property type="match status" value="1"/>
</dbReference>
<proteinExistence type="predicted"/>
<keyword evidence="2" id="KW-0539">Nucleus</keyword>
<dbReference type="InterPro" id="IPR039896">
    <property type="entry name" value="Red-like"/>
</dbReference>
<feature type="region of interest" description="Disordered" evidence="3">
    <location>
        <begin position="1"/>
        <end position="40"/>
    </location>
</feature>
<gene>
    <name evidence="5" type="primary">TY3B-I_1252</name>
    <name evidence="5" type="ORF">NPIL_317061</name>
</gene>
<name>A0A8X6MGG5_NEPPI</name>
<comment type="caution">
    <text evidence="5">The sequence shown here is derived from an EMBL/GenBank/DDBJ whole genome shotgun (WGS) entry which is preliminary data.</text>
</comment>
<dbReference type="PANTHER" id="PTHR12765">
    <property type="entry name" value="RED PROTEIN IK FACTOR CYTOKINE IK"/>
    <property type="match status" value="1"/>
</dbReference>
<organism evidence="5 6">
    <name type="scientific">Nephila pilipes</name>
    <name type="common">Giant wood spider</name>
    <name type="synonym">Nephila maculata</name>
    <dbReference type="NCBI Taxonomy" id="299642"/>
    <lineage>
        <taxon>Eukaryota</taxon>
        <taxon>Metazoa</taxon>
        <taxon>Ecdysozoa</taxon>
        <taxon>Arthropoda</taxon>
        <taxon>Chelicerata</taxon>
        <taxon>Arachnida</taxon>
        <taxon>Araneae</taxon>
        <taxon>Araneomorphae</taxon>
        <taxon>Entelegynae</taxon>
        <taxon>Araneoidea</taxon>
        <taxon>Nephilidae</taxon>
        <taxon>Nephila</taxon>
    </lineage>
</organism>
<evidence type="ECO:0000259" key="4">
    <source>
        <dbReference type="Pfam" id="PF07808"/>
    </source>
</evidence>
<protein>
    <submittedName>
        <fullName evidence="5">Transposon Ty3-I Gag-Pol polyprotein</fullName>
    </submittedName>
</protein>
<evidence type="ECO:0000256" key="1">
    <source>
        <dbReference type="ARBA" id="ARBA00004123"/>
    </source>
</evidence>
<dbReference type="GO" id="GO:0005634">
    <property type="term" value="C:nucleus"/>
    <property type="evidence" value="ECO:0007669"/>
    <property type="project" value="UniProtKB-SubCell"/>
</dbReference>
<evidence type="ECO:0000256" key="2">
    <source>
        <dbReference type="ARBA" id="ARBA00023242"/>
    </source>
</evidence>
<dbReference type="OrthoDB" id="3366823at2759"/>